<sequence length="104" mass="11680">MYQKGVHGVEETYQANTTHEVVMTGRNTLDVSGVIGVESFDSEEFLLQTECGYLGIRGNNLHIKSLNLEQGRVAIEGELYEMSYLDDGTPRSEKAKGFFGRLFR</sequence>
<dbReference type="Proteomes" id="UP000503088">
    <property type="component" value="Chromosome"/>
</dbReference>
<dbReference type="EMBL" id="CP048104">
    <property type="protein sequence ID" value="QKG83091.1"/>
    <property type="molecule type" value="Genomic_DNA"/>
</dbReference>
<evidence type="ECO:0000313" key="1">
    <source>
        <dbReference type="EMBL" id="QKG83091.1"/>
    </source>
</evidence>
<dbReference type="KEGG" id="kpul:GXN76_00535"/>
<gene>
    <name evidence="1" type="primary">yabP</name>
    <name evidence="1" type="ORF">GXN76_00535</name>
</gene>
<name>A0A7D4BN70_9BACL</name>
<protein>
    <submittedName>
        <fullName evidence="1">Sporulation protein YabP</fullName>
    </submittedName>
</protein>
<accession>A0A7D4BN70</accession>
<dbReference type="NCBIfam" id="TIGR02892">
    <property type="entry name" value="spore_yabP"/>
    <property type="match status" value="1"/>
</dbReference>
<dbReference type="InterPro" id="IPR038705">
    <property type="entry name" value="YabP_sf"/>
</dbReference>
<dbReference type="GO" id="GO:0030435">
    <property type="term" value="P:sporulation resulting in formation of a cellular spore"/>
    <property type="evidence" value="ECO:0007669"/>
    <property type="project" value="InterPro"/>
</dbReference>
<proteinExistence type="predicted"/>
<dbReference type="RefSeq" id="WP_173219166.1">
    <property type="nucleotide sequence ID" value="NZ_CP048104.1"/>
</dbReference>
<dbReference type="PIRSF" id="PIRSF011576">
    <property type="entry name" value="YabP"/>
    <property type="match status" value="1"/>
</dbReference>
<evidence type="ECO:0000313" key="2">
    <source>
        <dbReference type="Proteomes" id="UP000503088"/>
    </source>
</evidence>
<organism evidence="1 2">
    <name type="scientific">Kroppenstedtia pulmonis</name>
    <dbReference type="NCBI Taxonomy" id="1380685"/>
    <lineage>
        <taxon>Bacteria</taxon>
        <taxon>Bacillati</taxon>
        <taxon>Bacillota</taxon>
        <taxon>Bacilli</taxon>
        <taxon>Bacillales</taxon>
        <taxon>Thermoactinomycetaceae</taxon>
        <taxon>Kroppenstedtia</taxon>
    </lineage>
</organism>
<dbReference type="InterPro" id="IPR022476">
    <property type="entry name" value="Spore_YabP/YqfC"/>
</dbReference>
<dbReference type="Pfam" id="PF07873">
    <property type="entry name" value="YabP"/>
    <property type="match status" value="1"/>
</dbReference>
<dbReference type="Gene3D" id="2.60.40.2000">
    <property type="match status" value="1"/>
</dbReference>
<dbReference type="InterPro" id="IPR012504">
    <property type="entry name" value="Spore_YabP"/>
</dbReference>
<keyword evidence="2" id="KW-1185">Reference proteome</keyword>
<dbReference type="AlphaFoldDB" id="A0A7D4BN70"/>
<reference evidence="1 2" key="1">
    <citation type="submission" date="2020-01" db="EMBL/GenBank/DDBJ databases">
        <authorList>
            <person name="Gulvik C.A."/>
            <person name="Batra D.G."/>
        </authorList>
    </citation>
    <scope>NUCLEOTIDE SEQUENCE [LARGE SCALE GENOMIC DNA]</scope>
    <source>
        <strain evidence="1 2">W9323</strain>
    </source>
</reference>